<dbReference type="Pfam" id="PF13155">
    <property type="entry name" value="Toprim_2"/>
    <property type="match status" value="1"/>
</dbReference>
<evidence type="ECO:0000313" key="13">
    <source>
        <dbReference type="EMBL" id="UXX79443.1"/>
    </source>
</evidence>
<dbReference type="InterPro" id="IPR036977">
    <property type="entry name" value="DNA_primase_Znf_CHC2"/>
</dbReference>
<dbReference type="Gene3D" id="3.90.980.10">
    <property type="entry name" value="DNA primase, catalytic core, N-terminal domain"/>
    <property type="match status" value="1"/>
</dbReference>
<dbReference type="EMBL" id="CP106735">
    <property type="protein sequence ID" value="UXX79443.1"/>
    <property type="molecule type" value="Genomic_DNA"/>
</dbReference>
<keyword evidence="14" id="KW-1185">Reference proteome</keyword>
<dbReference type="SUPFAM" id="SSF56731">
    <property type="entry name" value="DNA primase core"/>
    <property type="match status" value="1"/>
</dbReference>
<evidence type="ECO:0000256" key="10">
    <source>
        <dbReference type="SAM" id="Coils"/>
    </source>
</evidence>
<dbReference type="SMART" id="SM00400">
    <property type="entry name" value="ZnF_CHCC"/>
    <property type="match status" value="1"/>
</dbReference>
<protein>
    <submittedName>
        <fullName evidence="12">CHC2 zinc finger domain-containing protein</fullName>
    </submittedName>
</protein>
<evidence type="ECO:0000256" key="7">
    <source>
        <dbReference type="ARBA" id="ARBA00022771"/>
    </source>
</evidence>
<dbReference type="PROSITE" id="PS50880">
    <property type="entry name" value="TOPRIM"/>
    <property type="match status" value="1"/>
</dbReference>
<keyword evidence="1" id="KW-0240">DNA-directed RNA polymerase</keyword>
<keyword evidence="6" id="KW-0479">Metal-binding</keyword>
<keyword evidence="5" id="KW-0235">DNA replication</keyword>
<keyword evidence="10" id="KW-0175">Coiled coil</keyword>
<feature type="coiled-coil region" evidence="10">
    <location>
        <begin position="849"/>
        <end position="876"/>
    </location>
</feature>
<dbReference type="SUPFAM" id="SSF57783">
    <property type="entry name" value="Zinc beta-ribbon"/>
    <property type="match status" value="1"/>
</dbReference>
<keyword evidence="7" id="KW-0863">Zinc-finger</keyword>
<dbReference type="Pfam" id="PF01807">
    <property type="entry name" value="Zn_ribbon_DnaG"/>
    <property type="match status" value="1"/>
</dbReference>
<dbReference type="EMBL" id="CP106735">
    <property type="protein sequence ID" value="UXX79437.1"/>
    <property type="molecule type" value="Genomic_DNA"/>
</dbReference>
<evidence type="ECO:0000256" key="6">
    <source>
        <dbReference type="ARBA" id="ARBA00022723"/>
    </source>
</evidence>
<evidence type="ECO:0000313" key="12">
    <source>
        <dbReference type="EMBL" id="UXX79437.1"/>
    </source>
</evidence>
<keyword evidence="3" id="KW-0808">Transferase</keyword>
<dbReference type="PANTHER" id="PTHR30313:SF2">
    <property type="entry name" value="DNA PRIMASE"/>
    <property type="match status" value="1"/>
</dbReference>
<keyword evidence="4" id="KW-0548">Nucleotidyltransferase</keyword>
<accession>A0ABY6CZX5</accession>
<evidence type="ECO:0000256" key="1">
    <source>
        <dbReference type="ARBA" id="ARBA00022478"/>
    </source>
</evidence>
<dbReference type="InterPro" id="IPR002694">
    <property type="entry name" value="Znf_CHC2"/>
</dbReference>
<dbReference type="PANTHER" id="PTHR30313">
    <property type="entry name" value="DNA PRIMASE"/>
    <property type="match status" value="1"/>
</dbReference>
<dbReference type="Proteomes" id="UP001062165">
    <property type="component" value="Chromosome"/>
</dbReference>
<evidence type="ECO:0000256" key="2">
    <source>
        <dbReference type="ARBA" id="ARBA00022515"/>
    </source>
</evidence>
<dbReference type="InterPro" id="IPR006171">
    <property type="entry name" value="TOPRIM_dom"/>
</dbReference>
<keyword evidence="9" id="KW-0804">Transcription</keyword>
<proteinExistence type="predicted"/>
<evidence type="ECO:0000256" key="8">
    <source>
        <dbReference type="ARBA" id="ARBA00022833"/>
    </source>
</evidence>
<sequence>MEITTIKNQLTLAQVLDHYHLKPDKQLRLNCPFHDDKTPSLQVYYKTQTCYCFSSNCSTGGKSMDVIDFIMNKEQLSKHEAIKKAESLITGTATPGQELSRIAVLTKMFTYFKNGLYNSKPGQNYLTTRSLNREKIEVGFNSGQFHHGSRKDQALIESCIKYGLLLDRGHVNNRTGEKAYSPFGKSCIVFALRNQQHQITGLYFRSTTNDKDQRHFYLKDRQGLYPNYPSPETKKLILTESIIDAATLLQLNLKGYEVLALFGTNGFTSEHTKVIKDLQELEEIIFFLNGDEPGRKATEKYTKDLQQLKPEIKLSTVEVPEGEDVNSLAVNHPDQEKEVLEHLIMSQRDSTKESDPPNLRVHNLEAEPKLNVDNPERIIYKNNSLTGTVWGGIEKENLSRLKISLHIKSDGKSFRDDVNLYSHAAVKKLIQNVSETLEISTTQTTDTIADLTEKLEAYRMEERAAQIKALKPKAYEMTDQEKQQAEKFLQSPDLVKNTLNLISQSGLIGEQKNGLLLFFLYLSRFFDEPLHAIIFGRSGSGKTYLQTKVSDCLPEESVRTITSLTENTLYYSSRDFWKHKVLMIEDLDGVYNAFLPLREFMSKQSITKLTTDKDAKGNNVQKVLTVEGPICVSGATTKEGIYEDNANRSYLLHINEGADHMEEVMDYQRKLQAGMVNEESQHIAKQLLKNTQRILQPIKVINPYATQLKIPDSVFKKLRTNMHYLRLIEIITFYHQWQRPQRINGKNQAYIETTLEDISWANRLVKESLLRKSDELNGQLRSFFERLKSTIEKQEEKTFYSKQIREQFRMNPMKTNRYLRELDQWGYIKKVGGNRKIGFEYEIAAWDEYQHLQSGIDVLDQTLQKLRDQEAKKESKINGTPLSVTQV</sequence>
<keyword evidence="8" id="KW-0862">Zinc</keyword>
<dbReference type="SMART" id="SM00493">
    <property type="entry name" value="TOPRIM"/>
    <property type="match status" value="1"/>
</dbReference>
<reference evidence="12" key="1">
    <citation type="submission" date="2022-10" db="EMBL/GenBank/DDBJ databases">
        <title>Comparative genomics and taxonomic characterization of three novel marine species of genus Reichenbachiella exhibiting antioxidant and polysaccharide degradation activities.</title>
        <authorList>
            <person name="Muhammad N."/>
            <person name="Lee Y.-J."/>
            <person name="Ko J."/>
            <person name="Kim S.-G."/>
        </authorList>
    </citation>
    <scope>NUCLEOTIDE SEQUENCE</scope>
    <source>
        <strain evidence="12">Wsw4-B4</strain>
    </source>
</reference>
<evidence type="ECO:0000259" key="11">
    <source>
        <dbReference type="PROSITE" id="PS50880"/>
    </source>
</evidence>
<dbReference type="RefSeq" id="WP_263051180.1">
    <property type="nucleotide sequence ID" value="NZ_CP106735.1"/>
</dbReference>
<evidence type="ECO:0000256" key="3">
    <source>
        <dbReference type="ARBA" id="ARBA00022679"/>
    </source>
</evidence>
<keyword evidence="2" id="KW-0639">Primosome</keyword>
<dbReference type="InterPro" id="IPR037068">
    <property type="entry name" value="DNA_primase_core_N_sf"/>
</dbReference>
<evidence type="ECO:0000256" key="4">
    <source>
        <dbReference type="ARBA" id="ARBA00022695"/>
    </source>
</evidence>
<dbReference type="Gene3D" id="3.90.580.10">
    <property type="entry name" value="Zinc finger, CHC2-type domain"/>
    <property type="match status" value="1"/>
</dbReference>
<dbReference type="InterPro" id="IPR050219">
    <property type="entry name" value="DnaG_primase"/>
</dbReference>
<feature type="domain" description="Toprim" evidence="11">
    <location>
        <begin position="234"/>
        <end position="320"/>
    </location>
</feature>
<name>A0ABY6CZX5_9BACT</name>
<evidence type="ECO:0000313" key="14">
    <source>
        <dbReference type="Proteomes" id="UP001062165"/>
    </source>
</evidence>
<evidence type="ECO:0000256" key="5">
    <source>
        <dbReference type="ARBA" id="ARBA00022705"/>
    </source>
</evidence>
<evidence type="ECO:0000256" key="9">
    <source>
        <dbReference type="ARBA" id="ARBA00023163"/>
    </source>
</evidence>
<organism evidence="12 14">
    <name type="scientific">Reichenbachiella carrageenanivorans</name>
    <dbReference type="NCBI Taxonomy" id="2979869"/>
    <lineage>
        <taxon>Bacteria</taxon>
        <taxon>Pseudomonadati</taxon>
        <taxon>Bacteroidota</taxon>
        <taxon>Cytophagia</taxon>
        <taxon>Cytophagales</taxon>
        <taxon>Reichenbachiellaceae</taxon>
        <taxon>Reichenbachiella</taxon>
    </lineage>
</organism>
<dbReference type="Gene3D" id="3.40.1360.10">
    <property type="match status" value="1"/>
</dbReference>
<gene>
    <name evidence="12" type="ORF">N7E81_18975</name>
    <name evidence="13" type="ORF">N7E81_19010</name>
</gene>